<reference evidence="1" key="2">
    <citation type="submission" date="2018-03" db="EMBL/GenBank/DDBJ databases">
        <title>The Triticum urartu genome reveals the dynamic nature of wheat genome evolution.</title>
        <authorList>
            <person name="Ling H."/>
            <person name="Ma B."/>
            <person name="Shi X."/>
            <person name="Liu H."/>
            <person name="Dong L."/>
            <person name="Sun H."/>
            <person name="Cao Y."/>
            <person name="Gao Q."/>
            <person name="Zheng S."/>
            <person name="Li Y."/>
            <person name="Yu Y."/>
            <person name="Du H."/>
            <person name="Qi M."/>
            <person name="Li Y."/>
            <person name="Yu H."/>
            <person name="Cui Y."/>
            <person name="Wang N."/>
            <person name="Chen C."/>
            <person name="Wu H."/>
            <person name="Zhao Y."/>
            <person name="Zhang J."/>
            <person name="Li Y."/>
            <person name="Zhou W."/>
            <person name="Zhang B."/>
            <person name="Hu W."/>
            <person name="Eijk M."/>
            <person name="Tang J."/>
            <person name="Witsenboer H."/>
            <person name="Zhao S."/>
            <person name="Li Z."/>
            <person name="Zhang A."/>
            <person name="Wang D."/>
            <person name="Liang C."/>
        </authorList>
    </citation>
    <scope>NUCLEOTIDE SEQUENCE [LARGE SCALE GENOMIC DNA]</scope>
    <source>
        <strain evidence="1">cv. G1812</strain>
    </source>
</reference>
<dbReference type="EnsemblPlants" id="TuG1812G0600002378.01.T01">
    <property type="protein sequence ID" value="TuG1812G0600002378.01.T01"/>
    <property type="gene ID" value="TuG1812G0600002378.01"/>
</dbReference>
<dbReference type="Proteomes" id="UP000015106">
    <property type="component" value="Chromosome 6"/>
</dbReference>
<keyword evidence="2" id="KW-1185">Reference proteome</keyword>
<name>A0A8R7QPJ5_TRIUA</name>
<organism evidence="1 2">
    <name type="scientific">Triticum urartu</name>
    <name type="common">Red wild einkorn</name>
    <name type="synonym">Crithodium urartu</name>
    <dbReference type="NCBI Taxonomy" id="4572"/>
    <lineage>
        <taxon>Eukaryota</taxon>
        <taxon>Viridiplantae</taxon>
        <taxon>Streptophyta</taxon>
        <taxon>Embryophyta</taxon>
        <taxon>Tracheophyta</taxon>
        <taxon>Spermatophyta</taxon>
        <taxon>Magnoliopsida</taxon>
        <taxon>Liliopsida</taxon>
        <taxon>Poales</taxon>
        <taxon>Poaceae</taxon>
        <taxon>BOP clade</taxon>
        <taxon>Pooideae</taxon>
        <taxon>Triticodae</taxon>
        <taxon>Triticeae</taxon>
        <taxon>Triticinae</taxon>
        <taxon>Triticum</taxon>
    </lineage>
</organism>
<reference evidence="1" key="3">
    <citation type="submission" date="2022-06" db="UniProtKB">
        <authorList>
            <consortium name="EnsemblPlants"/>
        </authorList>
    </citation>
    <scope>IDENTIFICATION</scope>
</reference>
<accession>A0A8R7QPJ5</accession>
<reference evidence="2" key="1">
    <citation type="journal article" date="2013" name="Nature">
        <title>Draft genome of the wheat A-genome progenitor Triticum urartu.</title>
        <authorList>
            <person name="Ling H.Q."/>
            <person name="Zhao S."/>
            <person name="Liu D."/>
            <person name="Wang J."/>
            <person name="Sun H."/>
            <person name="Zhang C."/>
            <person name="Fan H."/>
            <person name="Li D."/>
            <person name="Dong L."/>
            <person name="Tao Y."/>
            <person name="Gao C."/>
            <person name="Wu H."/>
            <person name="Li Y."/>
            <person name="Cui Y."/>
            <person name="Guo X."/>
            <person name="Zheng S."/>
            <person name="Wang B."/>
            <person name="Yu K."/>
            <person name="Liang Q."/>
            <person name="Yang W."/>
            <person name="Lou X."/>
            <person name="Chen J."/>
            <person name="Feng M."/>
            <person name="Jian J."/>
            <person name="Zhang X."/>
            <person name="Luo G."/>
            <person name="Jiang Y."/>
            <person name="Liu J."/>
            <person name="Wang Z."/>
            <person name="Sha Y."/>
            <person name="Zhang B."/>
            <person name="Wu H."/>
            <person name="Tang D."/>
            <person name="Shen Q."/>
            <person name="Xue P."/>
            <person name="Zou S."/>
            <person name="Wang X."/>
            <person name="Liu X."/>
            <person name="Wang F."/>
            <person name="Yang Y."/>
            <person name="An X."/>
            <person name="Dong Z."/>
            <person name="Zhang K."/>
            <person name="Zhang X."/>
            <person name="Luo M.C."/>
            <person name="Dvorak J."/>
            <person name="Tong Y."/>
            <person name="Wang J."/>
            <person name="Yang H."/>
            <person name="Li Z."/>
            <person name="Wang D."/>
            <person name="Zhang A."/>
            <person name="Wang J."/>
        </authorList>
    </citation>
    <scope>NUCLEOTIDE SEQUENCE</scope>
    <source>
        <strain evidence="2">cv. G1812</strain>
    </source>
</reference>
<dbReference type="Gramene" id="TuG1812G0600002378.01.T01">
    <property type="protein sequence ID" value="TuG1812G0600002378.01.T01"/>
    <property type="gene ID" value="TuG1812G0600002378.01"/>
</dbReference>
<evidence type="ECO:0000313" key="2">
    <source>
        <dbReference type="Proteomes" id="UP000015106"/>
    </source>
</evidence>
<dbReference type="AlphaFoldDB" id="A0A8R7QPJ5"/>
<evidence type="ECO:0000313" key="1">
    <source>
        <dbReference type="EnsemblPlants" id="TuG1812G0600002378.01.T01"/>
    </source>
</evidence>
<protein>
    <submittedName>
        <fullName evidence="1">Uncharacterized protein</fullName>
    </submittedName>
</protein>
<sequence length="86" mass="9564">MRNLMHHSVHDAPSLLFRLGNSFGSITRSSTRRTEADTLVTWKTEQEDAAPSGPWDNAPWGPMGWHVVGAGKCGCKWLLRNKTSSK</sequence>
<proteinExistence type="predicted"/>